<reference evidence="1 2" key="1">
    <citation type="submission" date="2016-10" db="EMBL/GenBank/DDBJ databases">
        <authorList>
            <person name="de Groot N.N."/>
        </authorList>
    </citation>
    <scope>NUCLEOTIDE SEQUENCE [LARGE SCALE GENOMIC DNA]</scope>
    <source>
        <strain evidence="1 2">OK461</strain>
    </source>
</reference>
<dbReference type="Gene3D" id="2.30.31.20">
    <property type="entry name" value="Sporulation-specific cell division protein SsgB"/>
    <property type="match status" value="1"/>
</dbReference>
<dbReference type="RefSeq" id="WP_256258173.1">
    <property type="nucleotide sequence ID" value="NZ_FONR01000005.1"/>
</dbReference>
<dbReference type="Proteomes" id="UP000181942">
    <property type="component" value="Unassembled WGS sequence"/>
</dbReference>
<proteinExistence type="predicted"/>
<gene>
    <name evidence="1" type="ORF">SAMN02787118_105244</name>
</gene>
<accession>A0A1I2HLW4</accession>
<sequence length="51" mass="5137">MRSPAGAALLEIAVSAATTILEAPHLVVPPGAEELGIDLDRVGAELMPGSE</sequence>
<protein>
    <submittedName>
        <fullName evidence="1">Uncharacterized protein</fullName>
    </submittedName>
</protein>
<dbReference type="EMBL" id="FONR01000005">
    <property type="protein sequence ID" value="SFF30672.1"/>
    <property type="molecule type" value="Genomic_DNA"/>
</dbReference>
<dbReference type="InterPro" id="IPR038658">
    <property type="entry name" value="SsgB_sf"/>
</dbReference>
<organism evidence="1 2">
    <name type="scientific">Streptomyces mirabilis</name>
    <dbReference type="NCBI Taxonomy" id="68239"/>
    <lineage>
        <taxon>Bacteria</taxon>
        <taxon>Bacillati</taxon>
        <taxon>Actinomycetota</taxon>
        <taxon>Actinomycetes</taxon>
        <taxon>Kitasatosporales</taxon>
        <taxon>Streptomycetaceae</taxon>
        <taxon>Streptomyces</taxon>
    </lineage>
</organism>
<dbReference type="AlphaFoldDB" id="A0A1I2HLW4"/>
<name>A0A1I2HLW4_9ACTN</name>
<evidence type="ECO:0000313" key="1">
    <source>
        <dbReference type="EMBL" id="SFF30672.1"/>
    </source>
</evidence>
<evidence type="ECO:0000313" key="2">
    <source>
        <dbReference type="Proteomes" id="UP000181942"/>
    </source>
</evidence>